<reference evidence="3 4" key="1">
    <citation type="submission" date="2017-09" db="EMBL/GenBank/DDBJ databases">
        <title>Genomic, metabolic, and phenotypic characteristics of bacterial isolates from the natural microbiome of the model nematode Caenorhabditis elegans.</title>
        <authorList>
            <person name="Zimmermann J."/>
            <person name="Obeng N."/>
            <person name="Yang W."/>
            <person name="Obeng O."/>
            <person name="Kissoyan K."/>
            <person name="Pees B."/>
            <person name="Dirksen P."/>
            <person name="Hoppner M."/>
            <person name="Franke A."/>
            <person name="Rosenstiel P."/>
            <person name="Leippe M."/>
            <person name="Dierking K."/>
            <person name="Kaleta C."/>
            <person name="Schulenburg H."/>
        </authorList>
    </citation>
    <scope>NUCLEOTIDE SEQUENCE [LARGE SCALE GENOMIC DNA]</scope>
    <source>
        <strain evidence="3 4">MYb73</strain>
    </source>
</reference>
<feature type="compositionally biased region" description="Low complexity" evidence="1">
    <location>
        <begin position="93"/>
        <end position="110"/>
    </location>
</feature>
<dbReference type="RefSeq" id="WP_105237681.1">
    <property type="nucleotide sequence ID" value="NZ_CP023270.1"/>
</dbReference>
<dbReference type="OrthoDB" id="8660288at2"/>
<gene>
    <name evidence="3" type="ORF">CLM73_05755</name>
</gene>
<evidence type="ECO:0000256" key="1">
    <source>
        <dbReference type="SAM" id="MobiDB-lite"/>
    </source>
</evidence>
<dbReference type="Proteomes" id="UP000239477">
    <property type="component" value="Chromosome"/>
</dbReference>
<accession>A0A2S0I3V3</accession>
<feature type="chain" id="PRO_5015763685" description="DUF4148 domain-containing protein" evidence="2">
    <location>
        <begin position="28"/>
        <end position="110"/>
    </location>
</feature>
<keyword evidence="2" id="KW-0732">Signal</keyword>
<evidence type="ECO:0000313" key="3">
    <source>
        <dbReference type="EMBL" id="AVJ26654.1"/>
    </source>
</evidence>
<proteinExistence type="predicted"/>
<organism evidence="3 4">
    <name type="scientific">Achromobacter spanius</name>
    <dbReference type="NCBI Taxonomy" id="217203"/>
    <lineage>
        <taxon>Bacteria</taxon>
        <taxon>Pseudomonadati</taxon>
        <taxon>Pseudomonadota</taxon>
        <taxon>Betaproteobacteria</taxon>
        <taxon>Burkholderiales</taxon>
        <taxon>Alcaligenaceae</taxon>
        <taxon>Achromobacter</taxon>
    </lineage>
</organism>
<feature type="region of interest" description="Disordered" evidence="1">
    <location>
        <begin position="90"/>
        <end position="110"/>
    </location>
</feature>
<dbReference type="Pfam" id="PF13663">
    <property type="entry name" value="DUF4148"/>
    <property type="match status" value="1"/>
</dbReference>
<evidence type="ECO:0000313" key="4">
    <source>
        <dbReference type="Proteomes" id="UP000239477"/>
    </source>
</evidence>
<dbReference type="AlphaFoldDB" id="A0A2S0I3V3"/>
<keyword evidence="4" id="KW-1185">Reference proteome</keyword>
<dbReference type="InterPro" id="IPR025421">
    <property type="entry name" value="DUF4148"/>
</dbReference>
<sequence>MKPVLPFRALIPAALAAFALLSGPAGAQSAATAPATAAPSSDFTPTRADVERDLAAWREAGLEEQWAGEESPNVNSPTYIEDYKKYETTIRTSSMGQPASQPQSGSQRRW</sequence>
<feature type="signal peptide" evidence="2">
    <location>
        <begin position="1"/>
        <end position="27"/>
    </location>
</feature>
<evidence type="ECO:0008006" key="5">
    <source>
        <dbReference type="Google" id="ProtNLM"/>
    </source>
</evidence>
<dbReference type="EMBL" id="CP023270">
    <property type="protein sequence ID" value="AVJ26654.1"/>
    <property type="molecule type" value="Genomic_DNA"/>
</dbReference>
<evidence type="ECO:0000256" key="2">
    <source>
        <dbReference type="SAM" id="SignalP"/>
    </source>
</evidence>
<protein>
    <recommendedName>
        <fullName evidence="5">DUF4148 domain-containing protein</fullName>
    </recommendedName>
</protein>
<name>A0A2S0I3V3_9BURK</name>